<protein>
    <submittedName>
        <fullName evidence="1">Uncharacterized protein</fullName>
    </submittedName>
</protein>
<name>A0AAW2MUL8_9LAMI</name>
<evidence type="ECO:0000313" key="1">
    <source>
        <dbReference type="EMBL" id="KAL0334176.1"/>
    </source>
</evidence>
<sequence>MQCLSLKLHPTSGGYAMLISLLMIEEKVMNMEVGSWFRMIEMKLEVLLGKQIKRYERRLNWGCGGPCATTVVRQPGRWEDCAAIETKETAGSDGGVVCSRFWVGA</sequence>
<accession>A0AAW2MUL8</accession>
<dbReference type="EMBL" id="JACGWK010000009">
    <property type="protein sequence ID" value="KAL0334176.1"/>
    <property type="molecule type" value="Genomic_DNA"/>
</dbReference>
<reference evidence="1" key="1">
    <citation type="submission" date="2020-06" db="EMBL/GenBank/DDBJ databases">
        <authorList>
            <person name="Li T."/>
            <person name="Hu X."/>
            <person name="Zhang T."/>
            <person name="Song X."/>
            <person name="Zhang H."/>
            <person name="Dai N."/>
            <person name="Sheng W."/>
            <person name="Hou X."/>
            <person name="Wei L."/>
        </authorList>
    </citation>
    <scope>NUCLEOTIDE SEQUENCE</scope>
    <source>
        <strain evidence="1">G01</strain>
        <tissue evidence="1">Leaf</tissue>
    </source>
</reference>
<proteinExistence type="predicted"/>
<gene>
    <name evidence="1" type="ORF">Sangu_1573800</name>
</gene>
<comment type="caution">
    <text evidence="1">The sequence shown here is derived from an EMBL/GenBank/DDBJ whole genome shotgun (WGS) entry which is preliminary data.</text>
</comment>
<reference evidence="1" key="2">
    <citation type="journal article" date="2024" name="Plant">
        <title>Genomic evolution and insights into agronomic trait innovations of Sesamum species.</title>
        <authorList>
            <person name="Miao H."/>
            <person name="Wang L."/>
            <person name="Qu L."/>
            <person name="Liu H."/>
            <person name="Sun Y."/>
            <person name="Le M."/>
            <person name="Wang Q."/>
            <person name="Wei S."/>
            <person name="Zheng Y."/>
            <person name="Lin W."/>
            <person name="Duan Y."/>
            <person name="Cao H."/>
            <person name="Xiong S."/>
            <person name="Wang X."/>
            <person name="Wei L."/>
            <person name="Li C."/>
            <person name="Ma Q."/>
            <person name="Ju M."/>
            <person name="Zhao R."/>
            <person name="Li G."/>
            <person name="Mu C."/>
            <person name="Tian Q."/>
            <person name="Mei H."/>
            <person name="Zhang T."/>
            <person name="Gao T."/>
            <person name="Zhang H."/>
        </authorList>
    </citation>
    <scope>NUCLEOTIDE SEQUENCE</scope>
    <source>
        <strain evidence="1">G01</strain>
    </source>
</reference>
<dbReference type="AlphaFoldDB" id="A0AAW2MUL8"/>
<organism evidence="1">
    <name type="scientific">Sesamum angustifolium</name>
    <dbReference type="NCBI Taxonomy" id="2727405"/>
    <lineage>
        <taxon>Eukaryota</taxon>
        <taxon>Viridiplantae</taxon>
        <taxon>Streptophyta</taxon>
        <taxon>Embryophyta</taxon>
        <taxon>Tracheophyta</taxon>
        <taxon>Spermatophyta</taxon>
        <taxon>Magnoliopsida</taxon>
        <taxon>eudicotyledons</taxon>
        <taxon>Gunneridae</taxon>
        <taxon>Pentapetalae</taxon>
        <taxon>asterids</taxon>
        <taxon>lamiids</taxon>
        <taxon>Lamiales</taxon>
        <taxon>Pedaliaceae</taxon>
        <taxon>Sesamum</taxon>
    </lineage>
</organism>